<proteinExistence type="predicted"/>
<accession>A0A6C0K429</accession>
<protein>
    <submittedName>
        <fullName evidence="1">Uncharacterized protein</fullName>
    </submittedName>
</protein>
<organism evidence="1">
    <name type="scientific">viral metagenome</name>
    <dbReference type="NCBI Taxonomy" id="1070528"/>
    <lineage>
        <taxon>unclassified sequences</taxon>
        <taxon>metagenomes</taxon>
        <taxon>organismal metagenomes</taxon>
    </lineage>
</organism>
<dbReference type="AlphaFoldDB" id="A0A6C0K429"/>
<name>A0A6C0K429_9ZZZZ</name>
<sequence>MTTQNLIAYIESAHPEMIKELIHAADICIDTSVAYKTKDPNTIIRVFLGTKFHEILKEIYHIHREHTTKPKYVNTSSLGPLPSWKLYEIPAKMNPSTINDTSENDDFYC</sequence>
<reference evidence="1" key="1">
    <citation type="journal article" date="2020" name="Nature">
        <title>Giant virus diversity and host interactions through global metagenomics.</title>
        <authorList>
            <person name="Schulz F."/>
            <person name="Roux S."/>
            <person name="Paez-Espino D."/>
            <person name="Jungbluth S."/>
            <person name="Walsh D.A."/>
            <person name="Denef V.J."/>
            <person name="McMahon K.D."/>
            <person name="Konstantinidis K.T."/>
            <person name="Eloe-Fadrosh E.A."/>
            <person name="Kyrpides N.C."/>
            <person name="Woyke T."/>
        </authorList>
    </citation>
    <scope>NUCLEOTIDE SEQUENCE</scope>
    <source>
        <strain evidence="1">GVMAG-S-1101171-110</strain>
    </source>
</reference>
<dbReference type="EMBL" id="MN740800">
    <property type="protein sequence ID" value="QHU12489.1"/>
    <property type="molecule type" value="Genomic_DNA"/>
</dbReference>
<evidence type="ECO:0000313" key="1">
    <source>
        <dbReference type="EMBL" id="QHU12489.1"/>
    </source>
</evidence>